<dbReference type="OrthoDB" id="2958217at2759"/>
<sequence>MTEIDIILIDVAQGKLVNAQITSYRYLALSYVWGKVEMIKATLSNVESLRQQGALFALHGQLPRVLQDAMDVTRYLGERYLWCDALCIVQDDANFKHSQIALMGNIYGQALLTICALSSPDASVGLLGFSEAAPGGLPLDITRSTNNYVYVSSPPNLEDIAQLFPYETRAWTFQERLLSRRCLYFTSTHVYF</sequence>
<feature type="non-terminal residue" evidence="2">
    <location>
        <position position="192"/>
    </location>
</feature>
<dbReference type="Pfam" id="PF06985">
    <property type="entry name" value="HET"/>
    <property type="match status" value="1"/>
</dbReference>
<evidence type="ECO:0000313" key="3">
    <source>
        <dbReference type="Proteomes" id="UP000235786"/>
    </source>
</evidence>
<dbReference type="PANTHER" id="PTHR33112">
    <property type="entry name" value="DOMAIN PROTEIN, PUTATIVE-RELATED"/>
    <property type="match status" value="1"/>
</dbReference>
<dbReference type="AlphaFoldDB" id="A0A2J6QW62"/>
<evidence type="ECO:0000313" key="2">
    <source>
        <dbReference type="EMBL" id="PMD30508.1"/>
    </source>
</evidence>
<gene>
    <name evidence="2" type="ORF">L207DRAFT_443420</name>
</gene>
<proteinExistence type="predicted"/>
<organism evidence="2 3">
    <name type="scientific">Hyaloscypha variabilis (strain UAMH 11265 / GT02V1 / F)</name>
    <name type="common">Meliniomyces variabilis</name>
    <dbReference type="NCBI Taxonomy" id="1149755"/>
    <lineage>
        <taxon>Eukaryota</taxon>
        <taxon>Fungi</taxon>
        <taxon>Dikarya</taxon>
        <taxon>Ascomycota</taxon>
        <taxon>Pezizomycotina</taxon>
        <taxon>Leotiomycetes</taxon>
        <taxon>Helotiales</taxon>
        <taxon>Hyaloscyphaceae</taxon>
        <taxon>Hyaloscypha</taxon>
        <taxon>Hyaloscypha variabilis</taxon>
    </lineage>
</organism>
<dbReference type="STRING" id="1149755.A0A2J6QW62"/>
<dbReference type="InterPro" id="IPR010730">
    <property type="entry name" value="HET"/>
</dbReference>
<reference evidence="2 3" key="1">
    <citation type="submission" date="2016-04" db="EMBL/GenBank/DDBJ databases">
        <title>A degradative enzymes factory behind the ericoid mycorrhizal symbiosis.</title>
        <authorList>
            <consortium name="DOE Joint Genome Institute"/>
            <person name="Martino E."/>
            <person name="Morin E."/>
            <person name="Grelet G."/>
            <person name="Kuo A."/>
            <person name="Kohler A."/>
            <person name="Daghino S."/>
            <person name="Barry K."/>
            <person name="Choi C."/>
            <person name="Cichocki N."/>
            <person name="Clum A."/>
            <person name="Copeland A."/>
            <person name="Hainaut M."/>
            <person name="Haridas S."/>
            <person name="Labutti K."/>
            <person name="Lindquist E."/>
            <person name="Lipzen A."/>
            <person name="Khouja H.-R."/>
            <person name="Murat C."/>
            <person name="Ohm R."/>
            <person name="Olson A."/>
            <person name="Spatafora J."/>
            <person name="Veneault-Fourrey C."/>
            <person name="Henrissat B."/>
            <person name="Grigoriev I."/>
            <person name="Martin F."/>
            <person name="Perotto S."/>
        </authorList>
    </citation>
    <scope>NUCLEOTIDE SEQUENCE [LARGE SCALE GENOMIC DNA]</scope>
    <source>
        <strain evidence="2 3">F</strain>
    </source>
</reference>
<name>A0A2J6QW62_HYAVF</name>
<dbReference type="Proteomes" id="UP000235786">
    <property type="component" value="Unassembled WGS sequence"/>
</dbReference>
<keyword evidence="3" id="KW-1185">Reference proteome</keyword>
<dbReference type="PANTHER" id="PTHR33112:SF12">
    <property type="entry name" value="HETEROKARYON INCOMPATIBILITY DOMAIN-CONTAINING PROTEIN"/>
    <property type="match status" value="1"/>
</dbReference>
<protein>
    <submittedName>
        <fullName evidence="2">HET-domain-containing protein</fullName>
    </submittedName>
</protein>
<feature type="domain" description="Heterokaryon incompatibility" evidence="1">
    <location>
        <begin position="26"/>
        <end position="175"/>
    </location>
</feature>
<dbReference type="EMBL" id="KZ613966">
    <property type="protein sequence ID" value="PMD30508.1"/>
    <property type="molecule type" value="Genomic_DNA"/>
</dbReference>
<evidence type="ECO:0000259" key="1">
    <source>
        <dbReference type="Pfam" id="PF06985"/>
    </source>
</evidence>
<accession>A0A2J6QW62</accession>